<keyword evidence="3" id="KW-0597">Phosphoprotein</keyword>
<comment type="catalytic activity">
    <reaction evidence="1">
        <text>ATP + protein L-histidine = ADP + protein N-phospho-L-histidine.</text>
        <dbReference type="EC" id="2.7.13.3"/>
    </reaction>
</comment>
<dbReference type="GO" id="GO:0004673">
    <property type="term" value="F:protein histidine kinase activity"/>
    <property type="evidence" value="ECO:0007669"/>
    <property type="project" value="UniProtKB-EC"/>
</dbReference>
<feature type="region of interest" description="Disordered" evidence="6">
    <location>
        <begin position="363"/>
        <end position="464"/>
    </location>
</feature>
<dbReference type="Proteomes" id="UP000265719">
    <property type="component" value="Chromosome"/>
</dbReference>
<dbReference type="OrthoDB" id="3845898at2"/>
<gene>
    <name evidence="9" type="ORF">NI17_017575</name>
</gene>
<dbReference type="EC" id="2.7.13.3" evidence="2"/>
<dbReference type="RefSeq" id="WP_068688034.1">
    <property type="nucleotide sequence ID" value="NZ_CP063196.1"/>
</dbReference>
<evidence type="ECO:0000313" key="10">
    <source>
        <dbReference type="Proteomes" id="UP000265719"/>
    </source>
</evidence>
<reference evidence="9" key="1">
    <citation type="submission" date="2020-10" db="EMBL/GenBank/DDBJ databases">
        <title>De novo genome project of the cellulose decomposer Thermobifida halotolerans type strain.</title>
        <authorList>
            <person name="Nagy I."/>
            <person name="Horvath B."/>
            <person name="Kukolya J."/>
            <person name="Nagy I."/>
            <person name="Orsini M."/>
        </authorList>
    </citation>
    <scope>NUCLEOTIDE SEQUENCE</scope>
    <source>
        <strain evidence="9">DSM 44931</strain>
    </source>
</reference>
<dbReference type="KEGG" id="thao:NI17_017575"/>
<dbReference type="PANTHER" id="PTHR45436:SF5">
    <property type="entry name" value="SENSOR HISTIDINE KINASE TRCS"/>
    <property type="match status" value="1"/>
</dbReference>
<keyword evidence="7" id="KW-1133">Transmembrane helix</keyword>
<feature type="transmembrane region" description="Helical" evidence="7">
    <location>
        <begin position="47"/>
        <end position="65"/>
    </location>
</feature>
<keyword evidence="10" id="KW-1185">Reference proteome</keyword>
<evidence type="ECO:0000256" key="7">
    <source>
        <dbReference type="SAM" id="Phobius"/>
    </source>
</evidence>
<evidence type="ECO:0000256" key="6">
    <source>
        <dbReference type="SAM" id="MobiDB-lite"/>
    </source>
</evidence>
<keyword evidence="7" id="KW-0472">Membrane</keyword>
<dbReference type="Gene3D" id="3.30.565.10">
    <property type="entry name" value="Histidine kinase-like ATPase, C-terminal domain"/>
    <property type="match status" value="1"/>
</dbReference>
<dbReference type="GO" id="GO:0000160">
    <property type="term" value="P:phosphorelay signal transduction system"/>
    <property type="evidence" value="ECO:0007669"/>
    <property type="project" value="TreeGrafter"/>
</dbReference>
<dbReference type="EMBL" id="CP063196">
    <property type="protein sequence ID" value="UOE18611.1"/>
    <property type="molecule type" value="Genomic_DNA"/>
</dbReference>
<dbReference type="PANTHER" id="PTHR45436">
    <property type="entry name" value="SENSOR HISTIDINE KINASE YKOH"/>
    <property type="match status" value="1"/>
</dbReference>
<sequence length="464" mass="48323">MTARKPARAPAGTTPLSVPLLLASVVLVAAGWTWAAWRVPAAHLPPVLVAGGTSLLLLLAFGAGLRHQAVRAARAASHADRTRADAERLTGEAIPAVVERVRAGASAATALDGIDRSVGSVHRSVLETVATEIARSERRRVAAMAACATAAGRVQAITTAMLADLRDMQQRHGNGPPTADVLGDLMHLDHSTAQAGRVADSIAVLTGARSGRRWTRPIPMESVLRGAMARIGDYQRVRTHSASSLAVAGYAAEGVIHALAELLDNAARFSPPTSEVHVYVEEVQAGAAVIVEDGGLVMGEEALRRAREAVSGDTDLSALSGTRLGLAVVGSLARRYGLSVSFRPSSRGGTAAVLLLPQRILKPGDPVTPDLPSPPPAPGRHTPPPETPTAPAGQPPREPAAEGAVRGDSGLPIRRRGQTLAAAQRDRTPPPPTRSAPVTPSEGFKAFRAAVRKAPPHRTQEDRS</sequence>
<evidence type="ECO:0000313" key="9">
    <source>
        <dbReference type="EMBL" id="UOE18611.1"/>
    </source>
</evidence>
<protein>
    <recommendedName>
        <fullName evidence="2">histidine kinase</fullName>
        <ecNumber evidence="2">2.7.13.3</ecNumber>
    </recommendedName>
</protein>
<keyword evidence="5 9" id="KW-0418">Kinase</keyword>
<dbReference type="SUPFAM" id="SSF55874">
    <property type="entry name" value="ATPase domain of HSP90 chaperone/DNA topoisomerase II/histidine kinase"/>
    <property type="match status" value="1"/>
</dbReference>
<dbReference type="SMART" id="SM00387">
    <property type="entry name" value="HATPase_c"/>
    <property type="match status" value="1"/>
</dbReference>
<keyword evidence="4" id="KW-0808">Transferase</keyword>
<feature type="transmembrane region" description="Helical" evidence="7">
    <location>
        <begin position="12"/>
        <end position="35"/>
    </location>
</feature>
<dbReference type="InterPro" id="IPR036890">
    <property type="entry name" value="HATPase_C_sf"/>
</dbReference>
<evidence type="ECO:0000256" key="5">
    <source>
        <dbReference type="ARBA" id="ARBA00022777"/>
    </source>
</evidence>
<proteinExistence type="predicted"/>
<evidence type="ECO:0000256" key="4">
    <source>
        <dbReference type="ARBA" id="ARBA00022679"/>
    </source>
</evidence>
<evidence type="ECO:0000259" key="8">
    <source>
        <dbReference type="SMART" id="SM00387"/>
    </source>
</evidence>
<name>A0A399G6V9_9ACTN</name>
<dbReference type="InterPro" id="IPR003594">
    <property type="entry name" value="HATPase_dom"/>
</dbReference>
<dbReference type="Pfam" id="PF02518">
    <property type="entry name" value="HATPase_c"/>
    <property type="match status" value="1"/>
</dbReference>
<evidence type="ECO:0000256" key="1">
    <source>
        <dbReference type="ARBA" id="ARBA00000085"/>
    </source>
</evidence>
<feature type="compositionally biased region" description="Pro residues" evidence="6">
    <location>
        <begin position="369"/>
        <end position="398"/>
    </location>
</feature>
<dbReference type="AlphaFoldDB" id="A0A399G6V9"/>
<keyword evidence="7" id="KW-0812">Transmembrane</keyword>
<feature type="domain" description="Histidine kinase/HSP90-like ATPase" evidence="8">
    <location>
        <begin position="250"/>
        <end position="360"/>
    </location>
</feature>
<organism evidence="9 10">
    <name type="scientific">Thermobifida halotolerans</name>
    <dbReference type="NCBI Taxonomy" id="483545"/>
    <lineage>
        <taxon>Bacteria</taxon>
        <taxon>Bacillati</taxon>
        <taxon>Actinomycetota</taxon>
        <taxon>Actinomycetes</taxon>
        <taxon>Streptosporangiales</taxon>
        <taxon>Nocardiopsidaceae</taxon>
        <taxon>Thermobifida</taxon>
    </lineage>
</organism>
<accession>A0A399G6V9</accession>
<evidence type="ECO:0000256" key="2">
    <source>
        <dbReference type="ARBA" id="ARBA00012438"/>
    </source>
</evidence>
<dbReference type="InterPro" id="IPR050428">
    <property type="entry name" value="TCS_sensor_his_kinase"/>
</dbReference>
<dbReference type="GO" id="GO:0005886">
    <property type="term" value="C:plasma membrane"/>
    <property type="evidence" value="ECO:0007669"/>
    <property type="project" value="TreeGrafter"/>
</dbReference>
<evidence type="ECO:0000256" key="3">
    <source>
        <dbReference type="ARBA" id="ARBA00022553"/>
    </source>
</evidence>